<gene>
    <name evidence="7" type="ORF">H6A19_02825</name>
</gene>
<dbReference type="PROSITE" id="PS51257">
    <property type="entry name" value="PROKAR_LIPOPROTEIN"/>
    <property type="match status" value="1"/>
</dbReference>
<reference evidence="7 8" key="1">
    <citation type="journal article" date="2021" name="Sci. Rep.">
        <title>The distribution of antibiotic resistance genes in chicken gut microbiota commensals.</title>
        <authorList>
            <person name="Juricova H."/>
            <person name="Matiasovicova J."/>
            <person name="Kubasova T."/>
            <person name="Cejkova D."/>
            <person name="Rychlik I."/>
        </authorList>
    </citation>
    <scope>NUCLEOTIDE SEQUENCE [LARGE SCALE GENOMIC DNA]</scope>
    <source>
        <strain evidence="7 8">An435</strain>
    </source>
</reference>
<dbReference type="InterPro" id="IPR050490">
    <property type="entry name" value="Bact_solute-bd_prot1"/>
</dbReference>
<dbReference type="RefSeq" id="WP_195964424.1">
    <property type="nucleotide sequence ID" value="NZ_JACJLL010000010.1"/>
</dbReference>
<keyword evidence="8" id="KW-1185">Reference proteome</keyword>
<comment type="caution">
    <text evidence="7">The sequence shown here is derived from an EMBL/GenBank/DDBJ whole genome shotgun (WGS) entry which is preliminary data.</text>
</comment>
<dbReference type="Gene3D" id="3.40.190.10">
    <property type="entry name" value="Periplasmic binding protein-like II"/>
    <property type="match status" value="2"/>
</dbReference>
<evidence type="ECO:0000256" key="1">
    <source>
        <dbReference type="ARBA" id="ARBA00022475"/>
    </source>
</evidence>
<evidence type="ECO:0000256" key="2">
    <source>
        <dbReference type="ARBA" id="ARBA00022729"/>
    </source>
</evidence>
<keyword evidence="5" id="KW-0449">Lipoprotein</keyword>
<dbReference type="Pfam" id="PF01547">
    <property type="entry name" value="SBP_bac_1"/>
    <property type="match status" value="1"/>
</dbReference>
<evidence type="ECO:0000256" key="4">
    <source>
        <dbReference type="ARBA" id="ARBA00023139"/>
    </source>
</evidence>
<keyword evidence="2 6" id="KW-0732">Signal</keyword>
<dbReference type="InterPro" id="IPR006059">
    <property type="entry name" value="SBP"/>
</dbReference>
<organism evidence="7 8">
    <name type="scientific">Clostridium saudiense</name>
    <dbReference type="NCBI Taxonomy" id="1414720"/>
    <lineage>
        <taxon>Bacteria</taxon>
        <taxon>Bacillati</taxon>
        <taxon>Bacillota</taxon>
        <taxon>Clostridia</taxon>
        <taxon>Eubacteriales</taxon>
        <taxon>Clostridiaceae</taxon>
        <taxon>Clostridium</taxon>
    </lineage>
</organism>
<accession>A0ABS2FD02</accession>
<evidence type="ECO:0000313" key="7">
    <source>
        <dbReference type="EMBL" id="MBM6818284.1"/>
    </source>
</evidence>
<evidence type="ECO:0000256" key="6">
    <source>
        <dbReference type="SAM" id="SignalP"/>
    </source>
</evidence>
<dbReference type="PANTHER" id="PTHR43649:SF33">
    <property type="entry name" value="POLYGALACTURONAN_RHAMNOGALACTURONAN-BINDING PROTEIN YTCQ"/>
    <property type="match status" value="1"/>
</dbReference>
<evidence type="ECO:0000256" key="5">
    <source>
        <dbReference type="ARBA" id="ARBA00023288"/>
    </source>
</evidence>
<dbReference type="Proteomes" id="UP000767334">
    <property type="component" value="Unassembled WGS sequence"/>
</dbReference>
<feature type="chain" id="PRO_5046857356" evidence="6">
    <location>
        <begin position="21"/>
        <end position="433"/>
    </location>
</feature>
<dbReference type="EMBL" id="JACJLL010000010">
    <property type="protein sequence ID" value="MBM6818284.1"/>
    <property type="molecule type" value="Genomic_DNA"/>
</dbReference>
<proteinExistence type="predicted"/>
<keyword evidence="1" id="KW-1003">Cell membrane</keyword>
<evidence type="ECO:0000313" key="8">
    <source>
        <dbReference type="Proteomes" id="UP000767334"/>
    </source>
</evidence>
<dbReference type="PANTHER" id="PTHR43649">
    <property type="entry name" value="ARABINOSE-BINDING PROTEIN-RELATED"/>
    <property type="match status" value="1"/>
</dbReference>
<name>A0ABS2FD02_9CLOT</name>
<keyword evidence="3" id="KW-0472">Membrane</keyword>
<keyword evidence="4" id="KW-0564">Palmitate</keyword>
<protein>
    <submittedName>
        <fullName evidence="7">Carbohydrate ABC transporter substrate-binding protein</fullName>
    </submittedName>
</protein>
<feature type="signal peptide" evidence="6">
    <location>
        <begin position="1"/>
        <end position="20"/>
    </location>
</feature>
<evidence type="ECO:0000256" key="3">
    <source>
        <dbReference type="ARBA" id="ARBA00023136"/>
    </source>
</evidence>
<dbReference type="SUPFAM" id="SSF53850">
    <property type="entry name" value="Periplasmic binding protein-like II"/>
    <property type="match status" value="1"/>
</dbReference>
<sequence length="433" mass="47541">MKKRLLSVICASAIATSLFAGCSSTGSNGSDSKGEVTLKVLTHRTDIKDTVLKTVADKYYEEKGVKIEWEAITDYESIVQTRMNTQDYGDVLNILPAFKAEELGEFFEPLGSVEDYSDYVGVTERADLNTDTVYGIPNGLGADGVVYNKKVFAAAGYDEFPKTLDELYDALAKIKEGQEGVVPVAINSADMWPLSQYDAVSSVIYGNPYYYRDMGSMESPFSAGKPTGDMLEILYKFVSEGWVEEDLATTNWEQSKVDMANGKIGMMTLGMWAVSQIQEANEANADDIAIAPFPATNSGELKAGAGPDNYLGVSKYSKHKEEAKDFAIYFANCLDYLDSCGFIPANKNLTSGNPVVKEYQESGVELMFGDPAEADQKASDLTTEIANESGTKFWVGEYIQNAVIAAKKSRADFEKVIEDYNNKWNSNKEKLSE</sequence>